<keyword evidence="2" id="KW-0812">Transmembrane</keyword>
<dbReference type="InterPro" id="IPR008613">
    <property type="entry name" value="Excalibur_Ca-bd_domain"/>
</dbReference>
<gene>
    <name evidence="4" type="ORF">Aru02nite_61840</name>
</gene>
<dbReference type="AlphaFoldDB" id="A0A8J3JBA6"/>
<organism evidence="4 5">
    <name type="scientific">Actinocatenispora rupis</name>
    <dbReference type="NCBI Taxonomy" id="519421"/>
    <lineage>
        <taxon>Bacteria</taxon>
        <taxon>Bacillati</taxon>
        <taxon>Actinomycetota</taxon>
        <taxon>Actinomycetes</taxon>
        <taxon>Micromonosporales</taxon>
        <taxon>Micromonosporaceae</taxon>
        <taxon>Actinocatenispora</taxon>
    </lineage>
</organism>
<evidence type="ECO:0000313" key="5">
    <source>
        <dbReference type="Proteomes" id="UP000612808"/>
    </source>
</evidence>
<reference evidence="4" key="1">
    <citation type="submission" date="2021-01" db="EMBL/GenBank/DDBJ databases">
        <title>Whole genome shotgun sequence of Actinocatenispora rupis NBRC 107355.</title>
        <authorList>
            <person name="Komaki H."/>
            <person name="Tamura T."/>
        </authorList>
    </citation>
    <scope>NUCLEOTIDE SEQUENCE</scope>
    <source>
        <strain evidence="4">NBRC 107355</strain>
    </source>
</reference>
<keyword evidence="2" id="KW-0472">Membrane</keyword>
<dbReference type="Proteomes" id="UP000612808">
    <property type="component" value="Unassembled WGS sequence"/>
</dbReference>
<sequence length="150" mass="15961">MLSTGVIVVIVCCAAAVVYGGIFGLLAVVGGPGQPAARALDVASGHPVPAPSVARTSGAARPSVAPTTGLPATSVAAAPPTRPYGTRAVPRRTGTPSEAGRWPRRYPRDPRFRTCRQANAHGYGPYHRGRDPEYWWYRDHDRDGVDCDDR</sequence>
<keyword evidence="2" id="KW-1133">Transmembrane helix</keyword>
<evidence type="ECO:0000256" key="1">
    <source>
        <dbReference type="SAM" id="MobiDB-lite"/>
    </source>
</evidence>
<comment type="caution">
    <text evidence="4">The sequence shown here is derived from an EMBL/GenBank/DDBJ whole genome shotgun (WGS) entry which is preliminary data.</text>
</comment>
<dbReference type="EMBL" id="BOMB01000040">
    <property type="protein sequence ID" value="GID15295.1"/>
    <property type="molecule type" value="Genomic_DNA"/>
</dbReference>
<dbReference type="SMART" id="SM00894">
    <property type="entry name" value="Excalibur"/>
    <property type="match status" value="1"/>
</dbReference>
<name>A0A8J3JBA6_9ACTN</name>
<keyword evidence="5" id="KW-1185">Reference proteome</keyword>
<feature type="region of interest" description="Disordered" evidence="1">
    <location>
        <begin position="48"/>
        <end position="128"/>
    </location>
</feature>
<feature type="domain" description="Excalibur calcium-binding" evidence="3">
    <location>
        <begin position="111"/>
        <end position="148"/>
    </location>
</feature>
<accession>A0A8J3JBA6</accession>
<evidence type="ECO:0000313" key="4">
    <source>
        <dbReference type="EMBL" id="GID15295.1"/>
    </source>
</evidence>
<evidence type="ECO:0000256" key="2">
    <source>
        <dbReference type="SAM" id="Phobius"/>
    </source>
</evidence>
<evidence type="ECO:0000259" key="3">
    <source>
        <dbReference type="SMART" id="SM00894"/>
    </source>
</evidence>
<proteinExistence type="predicted"/>
<protein>
    <recommendedName>
        <fullName evidence="3">Excalibur calcium-binding domain-containing protein</fullName>
    </recommendedName>
</protein>
<feature type="transmembrane region" description="Helical" evidence="2">
    <location>
        <begin position="6"/>
        <end position="29"/>
    </location>
</feature>
<dbReference type="Pfam" id="PF05901">
    <property type="entry name" value="Excalibur"/>
    <property type="match status" value="1"/>
</dbReference>